<keyword evidence="2" id="KW-1185">Reference proteome</keyword>
<organism evidence="1 2">
    <name type="scientific">Amphibiibacter pelophylacis</name>
    <dbReference type="NCBI Taxonomy" id="1799477"/>
    <lineage>
        <taxon>Bacteria</taxon>
        <taxon>Pseudomonadati</taxon>
        <taxon>Pseudomonadota</taxon>
        <taxon>Betaproteobacteria</taxon>
        <taxon>Burkholderiales</taxon>
        <taxon>Sphaerotilaceae</taxon>
        <taxon>Amphibiibacter</taxon>
    </lineage>
</organism>
<keyword evidence="1" id="KW-0547">Nucleotide-binding</keyword>
<evidence type="ECO:0000313" key="2">
    <source>
        <dbReference type="Proteomes" id="UP001364695"/>
    </source>
</evidence>
<reference evidence="1" key="1">
    <citation type="submission" date="2023-10" db="EMBL/GenBank/DDBJ databases">
        <title>Amphibacter perezi, gen. nov., sp. nov. a novel taxa of the family Comamonadaceae, class Betaproteobacteria isolated from the skin microbiota of Pelophylax perezi from different populations.</title>
        <authorList>
            <person name="Costa S."/>
            <person name="Proenca D.N."/>
            <person name="Lopes I."/>
            <person name="Morais P.V."/>
        </authorList>
    </citation>
    <scope>NUCLEOTIDE SEQUENCE</scope>
    <source>
        <strain evidence="1">SL12-8</strain>
    </source>
</reference>
<keyword evidence="1" id="KW-0067">ATP-binding</keyword>
<name>A0ACC6P0H0_9BURK</name>
<comment type="caution">
    <text evidence="1">The sequence shown here is derived from an EMBL/GenBank/DDBJ whole genome shotgun (WGS) entry which is preliminary data.</text>
</comment>
<protein>
    <submittedName>
        <fullName evidence="1">ATP-binding protein</fullName>
    </submittedName>
</protein>
<gene>
    <name evidence="1" type="ORF">RV045_04570</name>
</gene>
<evidence type="ECO:0000313" key="1">
    <source>
        <dbReference type="EMBL" id="MEJ7137706.1"/>
    </source>
</evidence>
<dbReference type="Proteomes" id="UP001364695">
    <property type="component" value="Unassembled WGS sequence"/>
</dbReference>
<proteinExistence type="predicted"/>
<sequence length="461" mass="50131">MTPEALLLILIGAVAGYLLAAARTDKRWQQRTRELLHWLRDGQTTEPPDNPDPLTTVQWAVYKDTLKQAQAVQVVREQMDGFVQAMAASPVGLVLLDAQQTILWCSDMAGLHLGLGPERDRLARITHLVRDPVFVPFVQQLAASTALATPGPRAEVLMDRPDRGGRILLFGQRFAVPEAAGQTRILLVSQDVTERQRNELLQKEFVANVSHEVRTPLTVLSGYLDCLPQLQGDPNEFASALQAMRDQSVRMQRLVGDLLLLSRLDGAPRPMPGGLVPVQTWVDEAWATATALRKPGQTMTLGWQSPRLAQPDVAVLGHASELLSALVNVLNNAVRYSGPEGHITLWVGWLGERSPAGPATDPPPLPAWLGPNWRSLQASEGLCLAVIDSGPGIPADALPRLGERFFRVDKARSSDTGGTGLGLSIVRQVLQRHGGQMRVFSELGQGSCFVLLLPPLRMAGG</sequence>
<dbReference type="EMBL" id="JAWDIE010000005">
    <property type="protein sequence ID" value="MEJ7137706.1"/>
    <property type="molecule type" value="Genomic_DNA"/>
</dbReference>
<accession>A0ACC6P0H0</accession>